<dbReference type="InterPro" id="IPR001254">
    <property type="entry name" value="Trypsin_dom"/>
</dbReference>
<dbReference type="Proteomes" id="UP000053660">
    <property type="component" value="Unassembled WGS sequence"/>
</dbReference>
<protein>
    <recommendedName>
        <fullName evidence="1">Peptidase S1 domain-containing protein</fullName>
    </recommendedName>
</protein>
<dbReference type="InterPro" id="IPR009003">
    <property type="entry name" value="Peptidase_S1_PA"/>
</dbReference>
<proteinExistence type="predicted"/>
<evidence type="ECO:0000313" key="3">
    <source>
        <dbReference type="Proteomes" id="UP000053660"/>
    </source>
</evidence>
<dbReference type="InterPro" id="IPR043504">
    <property type="entry name" value="Peptidase_S1_PA_chymotrypsin"/>
</dbReference>
<dbReference type="GO" id="GO:0006508">
    <property type="term" value="P:proteolysis"/>
    <property type="evidence" value="ECO:0007669"/>
    <property type="project" value="InterPro"/>
</dbReference>
<feature type="domain" description="Peptidase S1" evidence="1">
    <location>
        <begin position="21"/>
        <end position="59"/>
    </location>
</feature>
<name>A0A0B1TJV2_OESDE</name>
<accession>A0A0B1TJV2</accession>
<keyword evidence="3" id="KW-1185">Reference proteome</keyword>
<evidence type="ECO:0000259" key="1">
    <source>
        <dbReference type="Pfam" id="PF00089"/>
    </source>
</evidence>
<dbReference type="EMBL" id="KN549767">
    <property type="protein sequence ID" value="KHJ96087.1"/>
    <property type="molecule type" value="Genomic_DNA"/>
</dbReference>
<dbReference type="SUPFAM" id="SSF50494">
    <property type="entry name" value="Trypsin-like serine proteases"/>
    <property type="match status" value="1"/>
</dbReference>
<gene>
    <name evidence="2" type="ORF">OESDEN_03960</name>
</gene>
<evidence type="ECO:0000313" key="2">
    <source>
        <dbReference type="EMBL" id="KHJ96087.1"/>
    </source>
</evidence>
<dbReference type="Gene3D" id="2.40.10.10">
    <property type="entry name" value="Trypsin-like serine proteases"/>
    <property type="match status" value="1"/>
</dbReference>
<dbReference type="Pfam" id="PF00089">
    <property type="entry name" value="Trypsin"/>
    <property type="match status" value="1"/>
</dbReference>
<dbReference type="GO" id="GO:0004252">
    <property type="term" value="F:serine-type endopeptidase activity"/>
    <property type="evidence" value="ECO:0007669"/>
    <property type="project" value="InterPro"/>
</dbReference>
<organism evidence="2 3">
    <name type="scientific">Oesophagostomum dentatum</name>
    <name type="common">Nodular worm</name>
    <dbReference type="NCBI Taxonomy" id="61180"/>
    <lineage>
        <taxon>Eukaryota</taxon>
        <taxon>Metazoa</taxon>
        <taxon>Ecdysozoa</taxon>
        <taxon>Nematoda</taxon>
        <taxon>Chromadorea</taxon>
        <taxon>Rhabditida</taxon>
        <taxon>Rhabditina</taxon>
        <taxon>Rhabditomorpha</taxon>
        <taxon>Strongyloidea</taxon>
        <taxon>Strongylidae</taxon>
        <taxon>Oesophagostomum</taxon>
    </lineage>
</organism>
<sequence length="124" mass="13961">MRFSTKYFSSVTKPKFEARLSKLCSGALISQRHVITAAHCVAKVYHVNETEHCAREKPGRLLRVDVGNLKKYSVRVGSGCSHPRKCHKPRAVAKVVTFRFCTSKPVASFWFSQFSEGISKSRLS</sequence>
<dbReference type="AlphaFoldDB" id="A0A0B1TJV2"/>
<dbReference type="OrthoDB" id="7754674at2759"/>
<reference evidence="2 3" key="1">
    <citation type="submission" date="2014-03" db="EMBL/GenBank/DDBJ databases">
        <title>Draft genome of the hookworm Oesophagostomum dentatum.</title>
        <authorList>
            <person name="Mitreva M."/>
        </authorList>
    </citation>
    <scope>NUCLEOTIDE SEQUENCE [LARGE SCALE GENOMIC DNA]</scope>
    <source>
        <strain evidence="2 3">OD-Hann</strain>
    </source>
</reference>